<evidence type="ECO:0000256" key="4">
    <source>
        <dbReference type="ARBA" id="ARBA00022679"/>
    </source>
</evidence>
<evidence type="ECO:0000256" key="1">
    <source>
        <dbReference type="ARBA" id="ARBA00001947"/>
    </source>
</evidence>
<dbReference type="AlphaFoldDB" id="K0E2G0"/>
<dbReference type="Gene3D" id="1.50.10.20">
    <property type="match status" value="1"/>
</dbReference>
<evidence type="ECO:0000256" key="6">
    <source>
        <dbReference type="ARBA" id="ARBA00022737"/>
    </source>
</evidence>
<sequence>MSEAVFTKDRHVTFFLRCLKTFLPGLYTSNDSNRMLLAFFIVSGLDLLGALESKTTPEERQGYIEWIYQCQVPSGGFRGFTGTDFGTELRTPENEAWDPANVPSTFFALVILLILGDDLSRVKRTECLKWLRKMQRPNGSFGEVLGPDENVEGGGDLRFCCFAAGTRYILRGKRDTGLDGIEDIDVGKLVAFIVSCQAYDGGMAEAPYCEAHYDSWRVPLVSPGSHQFEFLVRWLVSRQTNELGDEDEDDEKEEEEEGEEDGDDSNSPANDVQSLSEAVNELDLNNGIDALPSILPPGEESLQWAGFNGRCNKYADTCYSFWNAATLDMLGRLSMVDAERNRRYLLQKTQHLVGGFGKSVGELPGKSISHRSTSFVLTDISGQTYYTPISEWFHSPSKVNRGLTVSTLRFVLPTGQSGVYTVCLGGRRTNDLIKLPLIPEFKASILITRSSFS</sequence>
<dbReference type="PANTHER" id="PTHR11774:SF4">
    <property type="entry name" value="GERANYLGERANYL TRANSFERASE TYPE-1 SUBUNIT BETA"/>
    <property type="match status" value="1"/>
</dbReference>
<keyword evidence="4" id="KW-0808">Transferase</keyword>
<dbReference type="InterPro" id="IPR045089">
    <property type="entry name" value="PGGT1B-like"/>
</dbReference>
<keyword evidence="3" id="KW-0637">Prenyltransferase</keyword>
<feature type="domain" description="Prenyltransferase alpha-alpha toroid" evidence="9">
    <location>
        <begin position="6"/>
        <end position="364"/>
    </location>
</feature>
<evidence type="ECO:0000256" key="7">
    <source>
        <dbReference type="ARBA" id="ARBA00022833"/>
    </source>
</evidence>
<name>K0E2G0_ASPRU</name>
<keyword evidence="5" id="KW-0479">Metal-binding</keyword>
<dbReference type="GO" id="GO:0046872">
    <property type="term" value="F:metal ion binding"/>
    <property type="evidence" value="ECO:0007669"/>
    <property type="project" value="UniProtKB-KW"/>
</dbReference>
<keyword evidence="7" id="KW-0862">Zinc</keyword>
<comment type="similarity">
    <text evidence="2">Belongs to the protein prenyltransferase subunit beta family.</text>
</comment>
<evidence type="ECO:0000259" key="9">
    <source>
        <dbReference type="Pfam" id="PF00432"/>
    </source>
</evidence>
<dbReference type="Pfam" id="PF00432">
    <property type="entry name" value="Prenyltrans"/>
    <property type="match status" value="1"/>
</dbReference>
<dbReference type="EMBL" id="JX421684">
    <property type="protein sequence ID" value="AFT91390.1"/>
    <property type="molecule type" value="Genomic_DNA"/>
</dbReference>
<dbReference type="SUPFAM" id="SSF48239">
    <property type="entry name" value="Terpenoid cyclases/Protein prenyltransferases"/>
    <property type="match status" value="1"/>
</dbReference>
<dbReference type="InterPro" id="IPR001330">
    <property type="entry name" value="Prenyltrans"/>
</dbReference>
<protein>
    <recommendedName>
        <fullName evidence="9">Prenyltransferase alpha-alpha toroid domain-containing protein</fullName>
    </recommendedName>
</protein>
<evidence type="ECO:0000256" key="8">
    <source>
        <dbReference type="SAM" id="MobiDB-lite"/>
    </source>
</evidence>
<dbReference type="GO" id="GO:0004662">
    <property type="term" value="F:CAAX-protein geranylgeranyltransferase activity"/>
    <property type="evidence" value="ECO:0007669"/>
    <property type="project" value="TreeGrafter"/>
</dbReference>
<feature type="compositionally biased region" description="Acidic residues" evidence="8">
    <location>
        <begin position="243"/>
        <end position="264"/>
    </location>
</feature>
<dbReference type="GO" id="GO:0005953">
    <property type="term" value="C:CAAX-protein geranylgeranyltransferase complex"/>
    <property type="evidence" value="ECO:0007669"/>
    <property type="project" value="TreeGrafter"/>
</dbReference>
<dbReference type="InterPro" id="IPR008930">
    <property type="entry name" value="Terpenoid_cyclase/PrenylTrfase"/>
</dbReference>
<comment type="cofactor">
    <cofactor evidence="1">
        <name>Zn(2+)</name>
        <dbReference type="ChEBI" id="CHEBI:29105"/>
    </cofactor>
</comment>
<evidence type="ECO:0000256" key="2">
    <source>
        <dbReference type="ARBA" id="ARBA00010497"/>
    </source>
</evidence>
<organism evidence="10">
    <name type="scientific">Aspergillus rugulosus</name>
    <name type="common">Emericella rugulosa</name>
    <dbReference type="NCBI Taxonomy" id="41736"/>
    <lineage>
        <taxon>Eukaryota</taxon>
        <taxon>Fungi</taxon>
        <taxon>Dikarya</taxon>
        <taxon>Ascomycota</taxon>
        <taxon>Pezizomycotina</taxon>
        <taxon>Eurotiomycetes</taxon>
        <taxon>Eurotiomycetidae</taxon>
        <taxon>Eurotiales</taxon>
        <taxon>Aspergillaceae</taxon>
        <taxon>Aspergillus</taxon>
        <taxon>Aspergillus subgen. Nidulantes</taxon>
    </lineage>
</organism>
<keyword evidence="6" id="KW-0677">Repeat</keyword>
<feature type="region of interest" description="Disordered" evidence="8">
    <location>
        <begin position="241"/>
        <end position="273"/>
    </location>
</feature>
<reference evidence="10" key="1">
    <citation type="journal article" date="2012" name="J. Am. Chem. Soc.">
        <title>Identification and characterization of the echinocandin B biosynthetic gene cluster from Emericella rugulosa NRRL 11440.</title>
        <authorList>
            <person name="Cacho R.A."/>
            <person name="Jiang W."/>
            <person name="Chooi Y.H."/>
            <person name="Walsh C.T."/>
            <person name="Tang Y."/>
        </authorList>
    </citation>
    <scope>NUCLEOTIDE SEQUENCE</scope>
    <source>
        <strain evidence="10">NRRL 11440</strain>
    </source>
</reference>
<evidence type="ECO:0000313" key="10">
    <source>
        <dbReference type="EMBL" id="AFT91390.1"/>
    </source>
</evidence>
<evidence type="ECO:0000256" key="5">
    <source>
        <dbReference type="ARBA" id="ARBA00022723"/>
    </source>
</evidence>
<accession>K0E2G0</accession>
<proteinExistence type="inferred from homology"/>
<evidence type="ECO:0000256" key="3">
    <source>
        <dbReference type="ARBA" id="ARBA00022602"/>
    </source>
</evidence>
<dbReference type="PANTHER" id="PTHR11774">
    <property type="entry name" value="GERANYLGERANYL TRANSFERASE TYPE BETA SUBUNIT"/>
    <property type="match status" value="1"/>
</dbReference>